<feature type="transmembrane region" description="Helical" evidence="6">
    <location>
        <begin position="12"/>
        <end position="31"/>
    </location>
</feature>
<evidence type="ECO:0000313" key="9">
    <source>
        <dbReference type="Proteomes" id="UP000182589"/>
    </source>
</evidence>
<proteinExistence type="predicted"/>
<name>A0A1H2RKC9_9BACL</name>
<feature type="transmembrane region" description="Helical" evidence="6">
    <location>
        <begin position="325"/>
        <end position="342"/>
    </location>
</feature>
<keyword evidence="5 6" id="KW-0472">Membrane</keyword>
<dbReference type="EMBL" id="BSRA01000006">
    <property type="protein sequence ID" value="GLV13584.1"/>
    <property type="molecule type" value="Genomic_DNA"/>
</dbReference>
<feature type="transmembrane region" description="Helical" evidence="6">
    <location>
        <begin position="163"/>
        <end position="181"/>
    </location>
</feature>
<dbReference type="GO" id="GO:0051301">
    <property type="term" value="P:cell division"/>
    <property type="evidence" value="ECO:0007669"/>
    <property type="project" value="InterPro"/>
</dbReference>
<evidence type="ECO:0000313" key="7">
    <source>
        <dbReference type="EMBL" id="GLV13584.1"/>
    </source>
</evidence>
<dbReference type="Proteomes" id="UP001157137">
    <property type="component" value="Unassembled WGS sequence"/>
</dbReference>
<dbReference type="GO" id="GO:0008360">
    <property type="term" value="P:regulation of cell shape"/>
    <property type="evidence" value="ECO:0007669"/>
    <property type="project" value="UniProtKB-KW"/>
</dbReference>
<dbReference type="RefSeq" id="WP_074691702.1">
    <property type="nucleotide sequence ID" value="NZ_BSRA01000006.1"/>
</dbReference>
<evidence type="ECO:0000256" key="4">
    <source>
        <dbReference type="ARBA" id="ARBA00022989"/>
    </source>
</evidence>
<dbReference type="EMBL" id="FNOJ01000003">
    <property type="protein sequence ID" value="SDW19765.1"/>
    <property type="molecule type" value="Genomic_DNA"/>
</dbReference>
<dbReference type="PROSITE" id="PS51257">
    <property type="entry name" value="PROKAR_LIPOPROTEIN"/>
    <property type="match status" value="1"/>
</dbReference>
<feature type="transmembrane region" description="Helical" evidence="6">
    <location>
        <begin position="188"/>
        <end position="208"/>
    </location>
</feature>
<organism evidence="8 9">
    <name type="scientific">Alicyclobacillus hesperidum</name>
    <dbReference type="NCBI Taxonomy" id="89784"/>
    <lineage>
        <taxon>Bacteria</taxon>
        <taxon>Bacillati</taxon>
        <taxon>Bacillota</taxon>
        <taxon>Bacilli</taxon>
        <taxon>Bacillales</taxon>
        <taxon>Alicyclobacillaceae</taxon>
        <taxon>Alicyclobacillus</taxon>
    </lineage>
</organism>
<dbReference type="Pfam" id="PF01098">
    <property type="entry name" value="FTSW_RODA_SPOVE"/>
    <property type="match status" value="1"/>
</dbReference>
<evidence type="ECO:0000256" key="3">
    <source>
        <dbReference type="ARBA" id="ARBA00022960"/>
    </source>
</evidence>
<reference evidence="9" key="1">
    <citation type="submission" date="2016-10" db="EMBL/GenBank/DDBJ databases">
        <authorList>
            <person name="Varghese N."/>
        </authorList>
    </citation>
    <scope>NUCLEOTIDE SEQUENCE [LARGE SCALE GENOMIC DNA]</scope>
    <source>
        <strain evidence="9">DSM 12489</strain>
    </source>
</reference>
<comment type="subcellular location">
    <subcellularLocation>
        <location evidence="1">Membrane</location>
        <topology evidence="1">Multi-pass membrane protein</topology>
    </subcellularLocation>
</comment>
<dbReference type="PANTHER" id="PTHR30474">
    <property type="entry name" value="CELL CYCLE PROTEIN"/>
    <property type="match status" value="1"/>
</dbReference>
<dbReference type="GO" id="GO:0032153">
    <property type="term" value="C:cell division site"/>
    <property type="evidence" value="ECO:0007669"/>
    <property type="project" value="TreeGrafter"/>
</dbReference>
<dbReference type="AlphaFoldDB" id="A0A1H2RKC9"/>
<dbReference type="InterPro" id="IPR001182">
    <property type="entry name" value="FtsW/RodA"/>
</dbReference>
<protein>
    <submittedName>
        <fullName evidence="7 8">Rod shape-determining protein RodA</fullName>
    </submittedName>
</protein>
<evidence type="ECO:0000256" key="1">
    <source>
        <dbReference type="ARBA" id="ARBA00004141"/>
    </source>
</evidence>
<dbReference type="Proteomes" id="UP000182589">
    <property type="component" value="Unassembled WGS sequence"/>
</dbReference>
<keyword evidence="9" id="KW-1185">Reference proteome</keyword>
<reference evidence="7" key="3">
    <citation type="submission" date="2023-02" db="EMBL/GenBank/DDBJ databases">
        <title>Proposal of a novel subspecies: Alicyclobacillus hesperidum subspecies aegle.</title>
        <authorList>
            <person name="Goto K."/>
            <person name="Fujii T."/>
            <person name="Yasui K."/>
            <person name="Mochida K."/>
            <person name="Kato-Tanaka Y."/>
            <person name="Morohoshi S."/>
            <person name="An S.Y."/>
            <person name="Kasai H."/>
            <person name="Yokota A."/>
        </authorList>
    </citation>
    <scope>NUCLEOTIDE SEQUENCE</scope>
    <source>
        <strain evidence="7">DSM 12766</strain>
    </source>
</reference>
<accession>A0A1H2RKC9</accession>
<dbReference type="STRING" id="89784.SAMN04489725_10329"/>
<evidence type="ECO:0000256" key="2">
    <source>
        <dbReference type="ARBA" id="ARBA00022692"/>
    </source>
</evidence>
<gene>
    <name evidence="7" type="primary">rodA</name>
    <name evidence="7" type="ORF">Heshes_12680</name>
    <name evidence="8" type="ORF">SAMN04489725_10329</name>
</gene>
<sequence length="401" mass="45065">MESLRRNMKYIDLSVIGVLILLAVYACMAINATTRGNHNPLIPSHVMSKQIMWEIVGMIALIGGMLFDYRLLRRVHWWVYGISMVLLVAVFAFPAVQGAHSWIRLHSLSIQPSELAKLALIIWLASYMANVEESEVPDYRLRKQWIILPIFLVPFALTYKEPALGQALVMIAIVLTMYTVFARRAQFLMIMGFVVVIVGACILATTIYTQQTLGLIQNVLIKHHLLKAYQSYRILTWLNPSFSQDQYGYNIHMTQTAIGSGQLFGEGYGKGVLTSGGWVPNQWTDYIFSAIGEEFGFVGSAILVLLFLLLCYRLIRIAQTTMDPFGMYMAIGVVGMFSFQVFENIGADMYLSPSTGITLPFISYGGTSLAIDYLAVGLILSVGLRRRKIRFQTIEHKGRSL</sequence>
<feature type="transmembrane region" description="Helical" evidence="6">
    <location>
        <begin position="77"/>
        <end position="96"/>
    </location>
</feature>
<evidence type="ECO:0000256" key="5">
    <source>
        <dbReference type="ARBA" id="ARBA00023136"/>
    </source>
</evidence>
<evidence type="ECO:0000313" key="8">
    <source>
        <dbReference type="EMBL" id="SDW19765.1"/>
    </source>
</evidence>
<keyword evidence="3" id="KW-0133">Cell shape</keyword>
<dbReference type="PANTHER" id="PTHR30474:SF1">
    <property type="entry name" value="PEPTIDOGLYCAN GLYCOSYLTRANSFERASE MRDB"/>
    <property type="match status" value="1"/>
</dbReference>
<feature type="transmembrane region" description="Helical" evidence="6">
    <location>
        <begin position="51"/>
        <end position="70"/>
    </location>
</feature>
<feature type="transmembrane region" description="Helical" evidence="6">
    <location>
        <begin position="362"/>
        <end position="384"/>
    </location>
</feature>
<keyword evidence="4 6" id="KW-1133">Transmembrane helix</keyword>
<dbReference type="GO" id="GO:0015648">
    <property type="term" value="F:lipid-linked peptidoglycan transporter activity"/>
    <property type="evidence" value="ECO:0007669"/>
    <property type="project" value="TreeGrafter"/>
</dbReference>
<feature type="transmembrane region" description="Helical" evidence="6">
    <location>
        <begin position="295"/>
        <end position="313"/>
    </location>
</feature>
<evidence type="ECO:0000256" key="6">
    <source>
        <dbReference type="SAM" id="Phobius"/>
    </source>
</evidence>
<keyword evidence="2 6" id="KW-0812">Transmembrane</keyword>
<dbReference type="GO" id="GO:0005886">
    <property type="term" value="C:plasma membrane"/>
    <property type="evidence" value="ECO:0007669"/>
    <property type="project" value="TreeGrafter"/>
</dbReference>
<reference evidence="8" key="2">
    <citation type="submission" date="2016-10" db="EMBL/GenBank/DDBJ databases">
        <authorList>
            <person name="de Groot N.N."/>
        </authorList>
    </citation>
    <scope>NUCLEOTIDE SEQUENCE [LARGE SCALE GENOMIC DNA]</scope>
    <source>
        <strain evidence="8">DSM 12489</strain>
    </source>
</reference>